<dbReference type="GO" id="GO:0005789">
    <property type="term" value="C:endoplasmic reticulum membrane"/>
    <property type="evidence" value="ECO:0007669"/>
    <property type="project" value="UniProtKB-SubCell"/>
</dbReference>
<keyword evidence="8 12" id="KW-0560">Oxidoreductase</keyword>
<dbReference type="FunFam" id="1.10.630.10:FF:000006">
    <property type="entry name" value="Cytochrome P450 302a1, mitochondrial"/>
    <property type="match status" value="1"/>
</dbReference>
<dbReference type="InterPro" id="IPR017972">
    <property type="entry name" value="Cyt_P450_CS"/>
</dbReference>
<evidence type="ECO:0000256" key="6">
    <source>
        <dbReference type="ARBA" id="ARBA00022617"/>
    </source>
</evidence>
<dbReference type="PANTHER" id="PTHR24279:SF120">
    <property type="entry name" value="CYTOCHROME P450"/>
    <property type="match status" value="1"/>
</dbReference>
<protein>
    <submittedName>
        <fullName evidence="14">Cytochrome P450 302a1, mitochondrial</fullName>
    </submittedName>
</protein>
<evidence type="ECO:0000256" key="4">
    <source>
        <dbReference type="ARBA" id="ARBA00004406"/>
    </source>
</evidence>
<evidence type="ECO:0000256" key="5">
    <source>
        <dbReference type="ARBA" id="ARBA00010617"/>
    </source>
</evidence>
<dbReference type="InterPro" id="IPR036396">
    <property type="entry name" value="Cyt_P450_sf"/>
</dbReference>
<comment type="subcellular location">
    <subcellularLocation>
        <location evidence="4">Endoplasmic reticulum membrane</location>
        <topology evidence="4">Peripheral membrane protein</topology>
    </subcellularLocation>
    <subcellularLocation>
        <location evidence="3">Microsome membrane</location>
        <topology evidence="3">Peripheral membrane protein</topology>
    </subcellularLocation>
</comment>
<name>A0A8D8QNT8_9HEMI</name>
<organism evidence="14">
    <name type="scientific">Cacopsylla melanoneura</name>
    <dbReference type="NCBI Taxonomy" id="428564"/>
    <lineage>
        <taxon>Eukaryota</taxon>
        <taxon>Metazoa</taxon>
        <taxon>Ecdysozoa</taxon>
        <taxon>Arthropoda</taxon>
        <taxon>Hexapoda</taxon>
        <taxon>Insecta</taxon>
        <taxon>Pterygota</taxon>
        <taxon>Neoptera</taxon>
        <taxon>Paraneoptera</taxon>
        <taxon>Hemiptera</taxon>
        <taxon>Sternorrhyncha</taxon>
        <taxon>Psylloidea</taxon>
        <taxon>Psyllidae</taxon>
        <taxon>Psyllinae</taxon>
        <taxon>Cacopsylla</taxon>
    </lineage>
</organism>
<evidence type="ECO:0000313" key="14">
    <source>
        <dbReference type="EMBL" id="CAG6634976.1"/>
    </source>
</evidence>
<comment type="function">
    <text evidence="2">May be involved in the metabolism of insect hormones and in the breakdown of synthetic insecticides.</text>
</comment>
<dbReference type="SUPFAM" id="SSF48264">
    <property type="entry name" value="Cytochrome P450"/>
    <property type="match status" value="1"/>
</dbReference>
<proteinExistence type="inferred from homology"/>
<evidence type="ECO:0000256" key="10">
    <source>
        <dbReference type="ARBA" id="ARBA00023033"/>
    </source>
</evidence>
<feature type="compositionally biased region" description="Polar residues" evidence="13">
    <location>
        <begin position="13"/>
        <end position="62"/>
    </location>
</feature>
<evidence type="ECO:0000256" key="7">
    <source>
        <dbReference type="ARBA" id="ARBA00022723"/>
    </source>
</evidence>
<dbReference type="AlphaFoldDB" id="A0A8D8QNT8"/>
<evidence type="ECO:0000256" key="13">
    <source>
        <dbReference type="SAM" id="MobiDB-lite"/>
    </source>
</evidence>
<comment type="similarity">
    <text evidence="5 12">Belongs to the cytochrome P450 family.</text>
</comment>
<dbReference type="GO" id="GO:0004497">
    <property type="term" value="F:monooxygenase activity"/>
    <property type="evidence" value="ECO:0007669"/>
    <property type="project" value="UniProtKB-KW"/>
</dbReference>
<dbReference type="Pfam" id="PF00067">
    <property type="entry name" value="p450"/>
    <property type="match status" value="1"/>
</dbReference>
<dbReference type="CDD" id="cd11054">
    <property type="entry name" value="CYP24A1-like"/>
    <property type="match status" value="1"/>
</dbReference>
<keyword evidence="6 11" id="KW-0349">Heme</keyword>
<keyword evidence="10 12" id="KW-0503">Monooxygenase</keyword>
<evidence type="ECO:0000256" key="3">
    <source>
        <dbReference type="ARBA" id="ARBA00004174"/>
    </source>
</evidence>
<reference evidence="14" key="1">
    <citation type="submission" date="2021-05" db="EMBL/GenBank/DDBJ databases">
        <authorList>
            <person name="Alioto T."/>
            <person name="Alioto T."/>
            <person name="Gomez Garrido J."/>
        </authorList>
    </citation>
    <scope>NUCLEOTIDE SEQUENCE</scope>
</reference>
<dbReference type="PRINTS" id="PR00465">
    <property type="entry name" value="EP450IV"/>
</dbReference>
<keyword evidence="7 11" id="KW-0479">Metal-binding</keyword>
<dbReference type="PRINTS" id="PR00385">
    <property type="entry name" value="P450"/>
</dbReference>
<dbReference type="InterPro" id="IPR001128">
    <property type="entry name" value="Cyt_P450"/>
</dbReference>
<evidence type="ECO:0000256" key="9">
    <source>
        <dbReference type="ARBA" id="ARBA00023004"/>
    </source>
</evidence>
<keyword evidence="9 11" id="KW-0408">Iron</keyword>
<dbReference type="PANTHER" id="PTHR24279">
    <property type="entry name" value="CYTOCHROME P450"/>
    <property type="match status" value="1"/>
</dbReference>
<feature type="binding site" description="axial binding residue" evidence="11">
    <location>
        <position position="494"/>
    </location>
    <ligand>
        <name>heme</name>
        <dbReference type="ChEBI" id="CHEBI:30413"/>
    </ligand>
    <ligandPart>
        <name>Fe</name>
        <dbReference type="ChEBI" id="CHEBI:18248"/>
    </ligandPart>
</feature>
<dbReference type="InterPro" id="IPR002403">
    <property type="entry name" value="Cyt_P450_E_grp-IV"/>
</dbReference>
<dbReference type="EMBL" id="HBUF01088420">
    <property type="protein sequence ID" value="CAG6634976.1"/>
    <property type="molecule type" value="Transcribed_RNA"/>
</dbReference>
<evidence type="ECO:0000256" key="1">
    <source>
        <dbReference type="ARBA" id="ARBA00001971"/>
    </source>
</evidence>
<sequence length="546" mass="61726">MRRTCQRLALSCPGSTRATGTKADFSTPNTGTKADFSTPNTGTKADLSTPNTGTKTDFSTPNTRNQAVKSFEEIPGPKSLPFVGTLHKYLPLIGEYQFDRLHWNGLAKYRQYGPLVKEEIVPGVHLVWVFRPEDIETVFKSEGRYPERRSHLALEKYRLDHPEVYSTGGLLPTNGEEWWRIRSELQKGLSEIKHVRSNLDNVNNVMDEFMDLRIGHQATFQDFLPELERLYLELMCLTAFEERLGSFSDAQIQPESLSSKLIDAAMTANSCILKTDNGPQLWRKFDTPLYRKFKLAHGFLEEQAVRFVRQKSSSLETNSRCPSLHKSNSLLENYLTNPNLGLKDVVGMGVDFLLAGIDTSAYSSCFLLYYLSTNQQVQDKLFGQMSQLSGKTVTSADYDACSYAKAVIKESFRMAPISVGVGRTLGKHAVLNGYHVPAGTFTVTQNQVSCRLPEYFPEPDTFVPERWFREDQTVDKKSVSPYLVLPFGHGPRTCIARRSAEQNLQVLIMKLVNRYHIKWHGGTLDSKSLLINRPDQPVALEFIARK</sequence>
<evidence type="ECO:0000256" key="2">
    <source>
        <dbReference type="ARBA" id="ARBA00003690"/>
    </source>
</evidence>
<accession>A0A8D8QNT8</accession>
<evidence type="ECO:0000256" key="8">
    <source>
        <dbReference type="ARBA" id="ARBA00023002"/>
    </source>
</evidence>
<evidence type="ECO:0000256" key="11">
    <source>
        <dbReference type="PIRSR" id="PIRSR602403-1"/>
    </source>
</evidence>
<evidence type="ECO:0000256" key="12">
    <source>
        <dbReference type="RuleBase" id="RU000461"/>
    </source>
</evidence>
<dbReference type="InterPro" id="IPR050479">
    <property type="entry name" value="CYP11_CYP27_families"/>
</dbReference>
<feature type="region of interest" description="Disordered" evidence="13">
    <location>
        <begin position="12"/>
        <end position="62"/>
    </location>
</feature>
<dbReference type="Gene3D" id="1.10.630.10">
    <property type="entry name" value="Cytochrome P450"/>
    <property type="match status" value="1"/>
</dbReference>
<dbReference type="PROSITE" id="PS00086">
    <property type="entry name" value="CYTOCHROME_P450"/>
    <property type="match status" value="1"/>
</dbReference>
<dbReference type="GO" id="GO:0016705">
    <property type="term" value="F:oxidoreductase activity, acting on paired donors, with incorporation or reduction of molecular oxygen"/>
    <property type="evidence" value="ECO:0007669"/>
    <property type="project" value="InterPro"/>
</dbReference>
<dbReference type="GO" id="GO:0005506">
    <property type="term" value="F:iron ion binding"/>
    <property type="evidence" value="ECO:0007669"/>
    <property type="project" value="InterPro"/>
</dbReference>
<comment type="cofactor">
    <cofactor evidence="1 11">
        <name>heme</name>
        <dbReference type="ChEBI" id="CHEBI:30413"/>
    </cofactor>
</comment>
<dbReference type="GO" id="GO:0020037">
    <property type="term" value="F:heme binding"/>
    <property type="evidence" value="ECO:0007669"/>
    <property type="project" value="InterPro"/>
</dbReference>